<reference evidence="1 2" key="1">
    <citation type="journal article" date="2022" name="New Phytol.">
        <title>Ecological generalism drives hyperdiversity of secondary metabolite gene clusters in xylarialean endophytes.</title>
        <authorList>
            <person name="Franco M.E.E."/>
            <person name="Wisecaver J.H."/>
            <person name="Arnold A.E."/>
            <person name="Ju Y.M."/>
            <person name="Slot J.C."/>
            <person name="Ahrendt S."/>
            <person name="Moore L.P."/>
            <person name="Eastman K.E."/>
            <person name="Scott K."/>
            <person name="Konkel Z."/>
            <person name="Mondo S.J."/>
            <person name="Kuo A."/>
            <person name="Hayes R.D."/>
            <person name="Haridas S."/>
            <person name="Andreopoulos B."/>
            <person name="Riley R."/>
            <person name="LaButti K."/>
            <person name="Pangilinan J."/>
            <person name="Lipzen A."/>
            <person name="Amirebrahimi M."/>
            <person name="Yan J."/>
            <person name="Adam C."/>
            <person name="Keymanesh K."/>
            <person name="Ng V."/>
            <person name="Louie K."/>
            <person name="Northen T."/>
            <person name="Drula E."/>
            <person name="Henrissat B."/>
            <person name="Hsieh H.M."/>
            <person name="Youens-Clark K."/>
            <person name="Lutzoni F."/>
            <person name="Miadlikowska J."/>
            <person name="Eastwood D.C."/>
            <person name="Hamelin R.C."/>
            <person name="Grigoriev I.V."/>
            <person name="U'Ren J.M."/>
        </authorList>
    </citation>
    <scope>NUCLEOTIDE SEQUENCE [LARGE SCALE GENOMIC DNA]</scope>
    <source>
        <strain evidence="1 2">CBS 119005</strain>
    </source>
</reference>
<sequence length="300" mass="32775">MHLQHRHTSSLLALSLLTPPALCTFFYDYLRANIDPATWDAALSAPNATGTYPMPGFNISGAFSDVEVPGWTMSVRVSTNRETRLRDPDGKSRYFTGTSISARAPDALLRDNQVVLSDDLQGGGSSWKVRAYVVDAIRDRVDEEARDDDGSCTSFLSAECINDWQAAYVESNDSVSISPDACTRDLGDGWGVWASLDYIPLSAFNGTELFARADTDDELEDDDDNELYADAVRDIWPVMMVYSSTDANNVTRREQARLTCVRARNVTEGSAQPGGASVAMVPPIFWLTLGALGTAVFLGF</sequence>
<proteinExistence type="predicted"/>
<accession>A0ACB9Z2R8</accession>
<protein>
    <submittedName>
        <fullName evidence="1">Uncharacterized protein</fullName>
    </submittedName>
</protein>
<dbReference type="Proteomes" id="UP001497700">
    <property type="component" value="Unassembled WGS sequence"/>
</dbReference>
<organism evidence="1 2">
    <name type="scientific">Hypoxylon rubiginosum</name>
    <dbReference type="NCBI Taxonomy" id="110542"/>
    <lineage>
        <taxon>Eukaryota</taxon>
        <taxon>Fungi</taxon>
        <taxon>Dikarya</taxon>
        <taxon>Ascomycota</taxon>
        <taxon>Pezizomycotina</taxon>
        <taxon>Sordariomycetes</taxon>
        <taxon>Xylariomycetidae</taxon>
        <taxon>Xylariales</taxon>
        <taxon>Hypoxylaceae</taxon>
        <taxon>Hypoxylon</taxon>
    </lineage>
</organism>
<gene>
    <name evidence="1" type="ORF">F4820DRAFT_447962</name>
</gene>
<name>A0ACB9Z2R8_9PEZI</name>
<evidence type="ECO:0000313" key="2">
    <source>
        <dbReference type="Proteomes" id="UP001497700"/>
    </source>
</evidence>
<evidence type="ECO:0000313" key="1">
    <source>
        <dbReference type="EMBL" id="KAI4865470.1"/>
    </source>
</evidence>
<keyword evidence="2" id="KW-1185">Reference proteome</keyword>
<comment type="caution">
    <text evidence="1">The sequence shown here is derived from an EMBL/GenBank/DDBJ whole genome shotgun (WGS) entry which is preliminary data.</text>
</comment>
<dbReference type="EMBL" id="MU393471">
    <property type="protein sequence ID" value="KAI4865470.1"/>
    <property type="molecule type" value="Genomic_DNA"/>
</dbReference>